<keyword evidence="2 7" id="KW-0808">Transferase</keyword>
<comment type="catalytic activity">
    <reaction evidence="6 8">
        <text>beta-D-fructose 1-phosphate + ATP = beta-D-fructose 1,6-bisphosphate + ADP + H(+)</text>
        <dbReference type="Rhea" id="RHEA:14213"/>
        <dbReference type="ChEBI" id="CHEBI:15378"/>
        <dbReference type="ChEBI" id="CHEBI:30616"/>
        <dbReference type="ChEBI" id="CHEBI:32966"/>
        <dbReference type="ChEBI" id="CHEBI:138881"/>
        <dbReference type="ChEBI" id="CHEBI:456216"/>
        <dbReference type="EC" id="2.7.1.56"/>
    </reaction>
</comment>
<dbReference type="InterPro" id="IPR017583">
    <property type="entry name" value="Tagatose/fructose_Pkinase"/>
</dbReference>
<evidence type="ECO:0000313" key="10">
    <source>
        <dbReference type="EMBL" id="MCQ4638259.1"/>
    </source>
</evidence>
<reference evidence="10 11" key="1">
    <citation type="submission" date="2022-06" db="EMBL/GenBank/DDBJ databases">
        <title>Isolation of gut microbiota from human fecal samples.</title>
        <authorList>
            <person name="Pamer E.G."/>
            <person name="Barat B."/>
            <person name="Waligurski E."/>
            <person name="Medina S."/>
            <person name="Paddock L."/>
            <person name="Mostad J."/>
        </authorList>
    </citation>
    <scope>NUCLEOTIDE SEQUENCE [LARGE SCALE GENOMIC DNA]</scope>
    <source>
        <strain evidence="10 11">SL.3.17</strain>
    </source>
</reference>
<dbReference type="InterPro" id="IPR022463">
    <property type="entry name" value="1-PFruKinase"/>
</dbReference>
<dbReference type="InterPro" id="IPR011611">
    <property type="entry name" value="PfkB_dom"/>
</dbReference>
<keyword evidence="11" id="KW-1185">Reference proteome</keyword>
<evidence type="ECO:0000256" key="1">
    <source>
        <dbReference type="ARBA" id="ARBA00005380"/>
    </source>
</evidence>
<dbReference type="Gene3D" id="3.40.1190.20">
    <property type="match status" value="1"/>
</dbReference>
<organism evidence="10 11">
    <name type="scientific">Anaerovorax odorimutans</name>
    <dbReference type="NCBI Taxonomy" id="109327"/>
    <lineage>
        <taxon>Bacteria</taxon>
        <taxon>Bacillati</taxon>
        <taxon>Bacillota</taxon>
        <taxon>Clostridia</taxon>
        <taxon>Peptostreptococcales</taxon>
        <taxon>Anaerovoracaceae</taxon>
        <taxon>Anaerovorax</taxon>
    </lineage>
</organism>
<dbReference type="NCBIfam" id="TIGR03828">
    <property type="entry name" value="pfkB"/>
    <property type="match status" value="1"/>
</dbReference>
<comment type="function">
    <text evidence="8">Catalyzes the ATP-dependent phosphorylation of fructose-l-phosphate to fructose-l,6-bisphosphate.</text>
</comment>
<dbReference type="Proteomes" id="UP001524502">
    <property type="component" value="Unassembled WGS sequence"/>
</dbReference>
<keyword evidence="3 7" id="KW-0547">Nucleotide-binding</keyword>
<dbReference type="EC" id="2.7.1.144" evidence="7"/>
<comment type="pathway">
    <text evidence="7">Carbohydrate metabolism; D-tagatose 6-phosphate degradation; D-glyceraldehyde 3-phosphate and glycerone phosphate from D-tagatose 6-phosphate: step 1/2.</text>
</comment>
<sequence length="300" mass="32595">MIYTVTFSPAIDYVVYMDDLKQGETNRSKRETYYFGGKGINVSTVLSRLNVKNTAMGFVSGFTGQALEEGLCEAGLDTDFVHLEEGITRINIKIKTDQETEINAQGAAIPKEKLEELLGKLDALSQGDTLIVSGNVPNTLPKDIYETMLARLDGRGIRLVADATGPLLKKILKYRPFLIKPNKRELEELTGGEIRTEQELAVRAKALQDQGARNVLVSLGADGAYLLCEDGISYRREAIEVKAVNTVGAGDSMIAGFLAGYLKNGDYRCALRLGVAAGAATACSEGLAEKETIMELFQNN</sequence>
<keyword evidence="5 7" id="KW-0067">ATP-binding</keyword>
<dbReference type="PIRSF" id="PIRSF000535">
    <property type="entry name" value="1PFK/6PFK/LacC"/>
    <property type="match status" value="1"/>
</dbReference>
<dbReference type="RefSeq" id="WP_256133456.1">
    <property type="nucleotide sequence ID" value="NZ_JANFXK010000023.1"/>
</dbReference>
<protein>
    <recommendedName>
        <fullName evidence="7">Tagatose-6-phosphate kinase</fullName>
        <ecNumber evidence="7">2.7.1.144</ecNumber>
    </recommendedName>
</protein>
<evidence type="ECO:0000256" key="3">
    <source>
        <dbReference type="ARBA" id="ARBA00022741"/>
    </source>
</evidence>
<dbReference type="PANTHER" id="PTHR46566">
    <property type="entry name" value="1-PHOSPHOFRUCTOKINASE-RELATED"/>
    <property type="match status" value="1"/>
</dbReference>
<proteinExistence type="inferred from homology"/>
<dbReference type="NCBIfam" id="TIGR03168">
    <property type="entry name" value="1-PFK"/>
    <property type="match status" value="1"/>
</dbReference>
<feature type="domain" description="Carbohydrate kinase PfkB" evidence="9">
    <location>
        <begin position="11"/>
        <end position="289"/>
    </location>
</feature>
<evidence type="ECO:0000256" key="4">
    <source>
        <dbReference type="ARBA" id="ARBA00022777"/>
    </source>
</evidence>
<evidence type="ECO:0000256" key="7">
    <source>
        <dbReference type="PIRNR" id="PIRNR000535"/>
    </source>
</evidence>
<dbReference type="Pfam" id="PF00294">
    <property type="entry name" value="PfkB"/>
    <property type="match status" value="1"/>
</dbReference>
<gene>
    <name evidence="10" type="primary">pfkB</name>
    <name evidence="10" type="ORF">NE619_16110</name>
</gene>
<dbReference type="InterPro" id="IPR002173">
    <property type="entry name" value="Carboh/pur_kinase_PfkB_CS"/>
</dbReference>
<comment type="caution">
    <text evidence="10">The sequence shown here is derived from an EMBL/GenBank/DDBJ whole genome shotgun (WGS) entry which is preliminary data.</text>
</comment>
<comment type="similarity">
    <text evidence="1">Belongs to the carbohydrate kinase pfkB family.</text>
</comment>
<dbReference type="PROSITE" id="PS00584">
    <property type="entry name" value="PFKB_KINASES_2"/>
    <property type="match status" value="1"/>
</dbReference>
<dbReference type="PANTHER" id="PTHR46566:SF1">
    <property type="entry name" value="1-PHOSPHOFRUCTOKINASE"/>
    <property type="match status" value="1"/>
</dbReference>
<dbReference type="CDD" id="cd01164">
    <property type="entry name" value="FruK_PfkB_like"/>
    <property type="match status" value="1"/>
</dbReference>
<keyword evidence="7" id="KW-0423">Lactose metabolism</keyword>
<evidence type="ECO:0000256" key="5">
    <source>
        <dbReference type="ARBA" id="ARBA00022840"/>
    </source>
</evidence>
<accession>A0ABT1RT03</accession>
<evidence type="ECO:0000256" key="6">
    <source>
        <dbReference type="ARBA" id="ARBA00047745"/>
    </source>
</evidence>
<evidence type="ECO:0000256" key="2">
    <source>
        <dbReference type="ARBA" id="ARBA00022679"/>
    </source>
</evidence>
<dbReference type="InterPro" id="IPR029056">
    <property type="entry name" value="Ribokinase-like"/>
</dbReference>
<dbReference type="EMBL" id="JANFXK010000023">
    <property type="protein sequence ID" value="MCQ4638259.1"/>
    <property type="molecule type" value="Genomic_DNA"/>
</dbReference>
<evidence type="ECO:0000259" key="9">
    <source>
        <dbReference type="Pfam" id="PF00294"/>
    </source>
</evidence>
<comment type="similarity">
    <text evidence="7">Belongs to the carbohydrate kinase PfkB family. LacC subfamily.</text>
</comment>
<comment type="catalytic activity">
    <reaction evidence="7">
        <text>D-tagatofuranose 6-phosphate + ATP = D-tagatofuranose 1,6-bisphosphate + ADP + H(+)</text>
        <dbReference type="Rhea" id="RHEA:12420"/>
        <dbReference type="ChEBI" id="CHEBI:15378"/>
        <dbReference type="ChEBI" id="CHEBI:30616"/>
        <dbReference type="ChEBI" id="CHEBI:58694"/>
        <dbReference type="ChEBI" id="CHEBI:58695"/>
        <dbReference type="ChEBI" id="CHEBI:456216"/>
        <dbReference type="EC" id="2.7.1.144"/>
    </reaction>
</comment>
<dbReference type="SUPFAM" id="SSF53613">
    <property type="entry name" value="Ribokinase-like"/>
    <property type="match status" value="1"/>
</dbReference>
<keyword evidence="4 8" id="KW-0418">Kinase</keyword>
<evidence type="ECO:0000313" key="11">
    <source>
        <dbReference type="Proteomes" id="UP001524502"/>
    </source>
</evidence>
<evidence type="ECO:0000256" key="8">
    <source>
        <dbReference type="RuleBase" id="RU369061"/>
    </source>
</evidence>
<dbReference type="GO" id="GO:0008662">
    <property type="term" value="F:1-phosphofructokinase activity"/>
    <property type="evidence" value="ECO:0007669"/>
    <property type="project" value="UniProtKB-EC"/>
</dbReference>
<name>A0ABT1RT03_9FIRM</name>